<gene>
    <name evidence="2" type="ORF">E3O10_05970</name>
</gene>
<name>A0A1H8D5J8_9MICO</name>
<evidence type="ECO:0000313" key="2">
    <source>
        <dbReference type="EMBL" id="TFB91906.1"/>
    </source>
</evidence>
<proteinExistence type="predicted"/>
<evidence type="ECO:0000259" key="1">
    <source>
        <dbReference type="Pfam" id="PF00768"/>
    </source>
</evidence>
<dbReference type="GO" id="GO:0009002">
    <property type="term" value="F:serine-type D-Ala-D-Ala carboxypeptidase activity"/>
    <property type="evidence" value="ECO:0007669"/>
    <property type="project" value="InterPro"/>
</dbReference>
<keyword evidence="2" id="KW-0645">Protease</keyword>
<dbReference type="AlphaFoldDB" id="A0A1H8D5J8"/>
<keyword evidence="2" id="KW-0378">Hydrolase</keyword>
<keyword evidence="3" id="KW-1185">Reference proteome</keyword>
<dbReference type="SUPFAM" id="SSF56601">
    <property type="entry name" value="beta-lactamase/transpeptidase-like"/>
    <property type="match status" value="1"/>
</dbReference>
<feature type="domain" description="Peptidase S11 D-alanyl-D-alanine carboxypeptidase A N-terminal" evidence="1">
    <location>
        <begin position="76"/>
        <end position="290"/>
    </location>
</feature>
<dbReference type="STRING" id="1424661.SAMN05216281_103150"/>
<dbReference type="Proteomes" id="UP000297654">
    <property type="component" value="Unassembled WGS sequence"/>
</dbReference>
<dbReference type="EMBL" id="SOFF01000020">
    <property type="protein sequence ID" value="TFB91906.1"/>
    <property type="molecule type" value="Genomic_DNA"/>
</dbReference>
<dbReference type="Gene3D" id="3.40.710.10">
    <property type="entry name" value="DD-peptidase/beta-lactamase superfamily"/>
    <property type="match status" value="1"/>
</dbReference>
<accession>A0A1H8D5J8</accession>
<dbReference type="InterPro" id="IPR001967">
    <property type="entry name" value="Peptidase_S11_N"/>
</dbReference>
<dbReference type="RefSeq" id="WP_092107914.1">
    <property type="nucleotide sequence ID" value="NZ_FOCN01000003.1"/>
</dbReference>
<keyword evidence="2" id="KW-0121">Carboxypeptidase</keyword>
<dbReference type="InterPro" id="IPR012338">
    <property type="entry name" value="Beta-lactam/transpept-like"/>
</dbReference>
<dbReference type="OrthoDB" id="5241551at2"/>
<dbReference type="Pfam" id="PF00768">
    <property type="entry name" value="Peptidase_S11"/>
    <property type="match status" value="1"/>
</dbReference>
<evidence type="ECO:0000313" key="3">
    <source>
        <dbReference type="Proteomes" id="UP000297654"/>
    </source>
</evidence>
<dbReference type="GO" id="GO:0006508">
    <property type="term" value="P:proteolysis"/>
    <property type="evidence" value="ECO:0007669"/>
    <property type="project" value="InterPro"/>
</dbReference>
<reference evidence="2 3" key="1">
    <citation type="submission" date="2019-03" db="EMBL/GenBank/DDBJ databases">
        <title>Genomics of glacier-inhabiting Cryobacterium strains.</title>
        <authorList>
            <person name="Liu Q."/>
            <person name="Xin Y.-H."/>
        </authorList>
    </citation>
    <scope>NUCLEOTIDE SEQUENCE [LARGE SCALE GENOMIC DNA]</scope>
    <source>
        <strain evidence="2 3">Hh15</strain>
    </source>
</reference>
<organism evidence="2 3">
    <name type="scientific">Cryobacterium luteum</name>
    <dbReference type="NCBI Taxonomy" id="1424661"/>
    <lineage>
        <taxon>Bacteria</taxon>
        <taxon>Bacillati</taxon>
        <taxon>Actinomycetota</taxon>
        <taxon>Actinomycetes</taxon>
        <taxon>Micrococcales</taxon>
        <taxon>Microbacteriaceae</taxon>
        <taxon>Cryobacterium</taxon>
    </lineage>
</organism>
<sequence>MSPSRRVVLQRRRLAVFSVVLLVLGGVGYVGATTLAPVPVSAAALVQPADLTQPMAAPTWPSFGASAIGAVGLPGVLASSGAQDTVPIASITKMVTALVILDAKPLGAGEAGPDITFTDADVDIYYDVIAENGSVAPVVSGMVLTQREAFEAMLLPSANNYAASLAVWAYGSIDNYLAAAKAWLADNSLDQTSVADTSGLSSSSVSSPADLVEIGKLVVGHPALAEIVALPAAVLPVIGTITNTNKLLGRDGVDGIKTGTTDVAGACLLFSTDFTVGTTTVTVVGVVLDGETHSELNSAISALITSVQPGFHEVALVEAGAVFGSYTTEWGDVSDIVAERAASVLVWSDSPISGAAAAADVQLARAGDEVGDVSFTIGTGTPTTVTVPLELHRGLTDPGPAWRMGHPGELAAG</sequence>
<comment type="caution">
    <text evidence="2">The sequence shown here is derived from an EMBL/GenBank/DDBJ whole genome shotgun (WGS) entry which is preliminary data.</text>
</comment>
<protein>
    <submittedName>
        <fullName evidence="2">D-alanyl-D-alanine carboxypeptidase</fullName>
    </submittedName>
</protein>